<dbReference type="AlphaFoldDB" id="A0A124H789"/>
<dbReference type="InterPro" id="IPR052336">
    <property type="entry name" value="MlaD_Phospholipid_Transporter"/>
</dbReference>
<comment type="caution">
    <text evidence="4">The sequence shown here is derived from an EMBL/GenBank/DDBJ whole genome shotgun (WGS) entry which is preliminary data.</text>
</comment>
<dbReference type="Pfam" id="PF11887">
    <property type="entry name" value="Mce4_CUP1"/>
    <property type="match status" value="1"/>
</dbReference>
<organism evidence="4 5">
    <name type="scientific">Streptomyces curacoi</name>
    <dbReference type="NCBI Taxonomy" id="146536"/>
    <lineage>
        <taxon>Bacteria</taxon>
        <taxon>Bacillati</taxon>
        <taxon>Actinomycetota</taxon>
        <taxon>Actinomycetes</taxon>
        <taxon>Kitasatosporales</taxon>
        <taxon>Streptomycetaceae</taxon>
        <taxon>Streptomyces</taxon>
    </lineage>
</organism>
<keyword evidence="5" id="KW-1185">Reference proteome</keyword>
<feature type="domain" description="Mammalian cell entry C-terminal" evidence="3">
    <location>
        <begin position="123"/>
        <end position="294"/>
    </location>
</feature>
<dbReference type="PANTHER" id="PTHR33371">
    <property type="entry name" value="INTERMEMBRANE PHOSPHOLIPID TRANSPORT SYSTEM BINDING PROTEIN MLAD-RELATED"/>
    <property type="match status" value="1"/>
</dbReference>
<evidence type="ECO:0000259" key="2">
    <source>
        <dbReference type="Pfam" id="PF02470"/>
    </source>
</evidence>
<dbReference type="InterPro" id="IPR024516">
    <property type="entry name" value="Mce_C"/>
</dbReference>
<dbReference type="Proteomes" id="UP000054024">
    <property type="component" value="Unassembled WGS sequence"/>
</dbReference>
<feature type="region of interest" description="Disordered" evidence="1">
    <location>
        <begin position="329"/>
        <end position="391"/>
    </location>
</feature>
<evidence type="ECO:0000313" key="4">
    <source>
        <dbReference type="EMBL" id="KUM81195.1"/>
    </source>
</evidence>
<sequence length="425" mass="44569">MRRSGVAAWAAVGSLLLTGCEFNGWYDVQLPGGAAADGNAYHVTVEFRDVLDLVPQSAVKVNNVTVGAVEKVELDGWHARVHLRVADSVKLPGNAIAELRQTSMLGEKYVALSKPVGNAPVGRLADGDVIPLSRSGRNPEIEEVLSALSALLNGGGVAQLKTITVELNKALEGRENRVKALLKELNTFLGGLDEQKEDIVRALKAVDRLAKRLGKEKEAIAEAVDTMPPALKVLADQRRDLTRMLTALSRLGETGTKVVNASHDDTVANLKQLRPILQQLNKAGSDLPNSLELLTTYPFPRNAVDAIKGDYVNLHITADLDLTGIYGNLTDEPGGGADGNGDPEGPELPGTPGLPDVPDLPEVPGVPTPTALPSRPGVPSPSAPSGGGGDLLCPPVCTAGYAAGGGWPEGINLELAELMLKGVQP</sequence>
<dbReference type="Pfam" id="PF02470">
    <property type="entry name" value="MlaD"/>
    <property type="match status" value="1"/>
</dbReference>
<proteinExistence type="predicted"/>
<dbReference type="EMBL" id="LMWJ01000002">
    <property type="protein sequence ID" value="KUM81195.1"/>
    <property type="molecule type" value="Genomic_DNA"/>
</dbReference>
<name>A0A124H789_9ACTN</name>
<dbReference type="STRING" id="146536.AQI70_03025"/>
<evidence type="ECO:0000259" key="3">
    <source>
        <dbReference type="Pfam" id="PF11887"/>
    </source>
</evidence>
<gene>
    <name evidence="4" type="ORF">AQI70_03025</name>
</gene>
<accession>A0A124H789</accession>
<dbReference type="OrthoDB" id="9774928at2"/>
<dbReference type="PANTHER" id="PTHR33371:SF15">
    <property type="entry name" value="LIPOPROTEIN LPRN"/>
    <property type="match status" value="1"/>
</dbReference>
<protein>
    <submittedName>
        <fullName evidence="4">Mammalian cell entry protein</fullName>
    </submittedName>
</protein>
<dbReference type="PROSITE" id="PS51257">
    <property type="entry name" value="PROKAR_LIPOPROTEIN"/>
    <property type="match status" value="1"/>
</dbReference>
<dbReference type="NCBIfam" id="TIGR00996">
    <property type="entry name" value="Mtu_fam_mce"/>
    <property type="match status" value="1"/>
</dbReference>
<dbReference type="InterPro" id="IPR005693">
    <property type="entry name" value="Mce"/>
</dbReference>
<dbReference type="GO" id="GO:0005576">
    <property type="term" value="C:extracellular region"/>
    <property type="evidence" value="ECO:0007669"/>
    <property type="project" value="TreeGrafter"/>
</dbReference>
<feature type="domain" description="Mce/MlaD" evidence="2">
    <location>
        <begin position="40"/>
        <end position="114"/>
    </location>
</feature>
<dbReference type="InterPro" id="IPR003399">
    <property type="entry name" value="Mce/MlaD"/>
</dbReference>
<feature type="compositionally biased region" description="Low complexity" evidence="1">
    <location>
        <begin position="347"/>
        <end position="356"/>
    </location>
</feature>
<reference evidence="4 5" key="1">
    <citation type="submission" date="2015-10" db="EMBL/GenBank/DDBJ databases">
        <title>Draft genome sequence of Streptomyces curacoi DSM 40107, type strain for the species Streptomyces curacoi.</title>
        <authorList>
            <person name="Ruckert C."/>
            <person name="Winkler A."/>
            <person name="Kalinowski J."/>
            <person name="Kampfer P."/>
            <person name="Glaeser S."/>
        </authorList>
    </citation>
    <scope>NUCLEOTIDE SEQUENCE [LARGE SCALE GENOMIC DNA]</scope>
    <source>
        <strain evidence="4 5">DSM 40107</strain>
    </source>
</reference>
<evidence type="ECO:0000313" key="5">
    <source>
        <dbReference type="Proteomes" id="UP000054024"/>
    </source>
</evidence>
<evidence type="ECO:0000256" key="1">
    <source>
        <dbReference type="SAM" id="MobiDB-lite"/>
    </source>
</evidence>